<dbReference type="AlphaFoldDB" id="A0AA38H8S1"/>
<sequence length="622" mass="68899">MPPRRSNRQKAPVEPEIVAQPKPAKSKATKGKAKPSKAAPPNAPSTASSFAREVYETPELRQRIIALLSQHDWTSFIRVERKVMCDVAKELYRTVDYDRVRSKMSSSTPRQRMYTSAVHTINARNITSLPSTVLAKTTLVISSNKHREEETEVYLQQYEPSVINALVPSLQAKCENIRVILMGAEYEAFGKDSWEIHLVRKDEDAEGRVEEGHADGKDGYVDINRTVTFDPSSEPPTAIDPPSLPDRLSVRWRYDLNLYHHPGTNIFKPARSLVGTYVDQWLKTLREASWPLAVRAVHLDFLPVTLDHLGELYERQISAGWARGLETIIAPCLVAWSVDQLSSFSLLAGSSLTSLDLVTSSYLERSFNTTVSFADLPSMTTIVRDHLPNLNTLRIALLGIETAEADCRAATKEGILNESGSVRDLRIVTAELDNTPPLFNTVRYASRMCTAIGNAGIAIGPHLPDGDRKNVWGDQTLFLGYLKKQPDIRKAHLHTIDFSSLGLASPREVYDLTYTDEGVPRGRAQSMAALWAGEVRGLLGDEKVKEIAGFETKLGEVLERCEMLEVTPVPLKETLAKVQVLLETAGAAQKLGGNTGPGLGIMVIQYDIMAFEASVKKQINSQ</sequence>
<dbReference type="Proteomes" id="UP001164286">
    <property type="component" value="Unassembled WGS sequence"/>
</dbReference>
<dbReference type="GeneID" id="77727927"/>
<feature type="compositionally biased region" description="Basic residues" evidence="1">
    <location>
        <begin position="24"/>
        <end position="35"/>
    </location>
</feature>
<comment type="caution">
    <text evidence="2">The sequence shown here is derived from an EMBL/GenBank/DDBJ whole genome shotgun (WGS) entry which is preliminary data.</text>
</comment>
<name>A0AA38H8S1_9TREE</name>
<evidence type="ECO:0000256" key="1">
    <source>
        <dbReference type="SAM" id="MobiDB-lite"/>
    </source>
</evidence>
<feature type="region of interest" description="Disordered" evidence="1">
    <location>
        <begin position="1"/>
        <end position="49"/>
    </location>
</feature>
<reference evidence="2" key="1">
    <citation type="journal article" date="2022" name="G3 (Bethesda)">
        <title>High quality genome of the basidiomycete yeast Dioszegia hungarica PDD-24b-2 isolated from cloud water.</title>
        <authorList>
            <person name="Jarrige D."/>
            <person name="Haridas S."/>
            <person name="Bleykasten-Grosshans C."/>
            <person name="Joly M."/>
            <person name="Nadalig T."/>
            <person name="Sancelme M."/>
            <person name="Vuilleumier S."/>
            <person name="Grigoriev I.V."/>
            <person name="Amato P."/>
            <person name="Bringel F."/>
        </authorList>
    </citation>
    <scope>NUCLEOTIDE SEQUENCE</scope>
    <source>
        <strain evidence="2">PDD-24b-2</strain>
    </source>
</reference>
<dbReference type="EMBL" id="JAKWFO010000005">
    <property type="protein sequence ID" value="KAI9636220.1"/>
    <property type="molecule type" value="Genomic_DNA"/>
</dbReference>
<gene>
    <name evidence="2" type="ORF">MKK02DRAFT_33465</name>
</gene>
<protein>
    <submittedName>
        <fullName evidence="2">Uncharacterized protein</fullName>
    </submittedName>
</protein>
<evidence type="ECO:0000313" key="3">
    <source>
        <dbReference type="Proteomes" id="UP001164286"/>
    </source>
</evidence>
<keyword evidence="3" id="KW-1185">Reference proteome</keyword>
<evidence type="ECO:0000313" key="2">
    <source>
        <dbReference type="EMBL" id="KAI9636220.1"/>
    </source>
</evidence>
<proteinExistence type="predicted"/>
<organism evidence="2 3">
    <name type="scientific">Dioszegia hungarica</name>
    <dbReference type="NCBI Taxonomy" id="4972"/>
    <lineage>
        <taxon>Eukaryota</taxon>
        <taxon>Fungi</taxon>
        <taxon>Dikarya</taxon>
        <taxon>Basidiomycota</taxon>
        <taxon>Agaricomycotina</taxon>
        <taxon>Tremellomycetes</taxon>
        <taxon>Tremellales</taxon>
        <taxon>Bulleribasidiaceae</taxon>
        <taxon>Dioszegia</taxon>
    </lineage>
</organism>
<accession>A0AA38H8S1</accession>
<dbReference type="RefSeq" id="XP_052945997.1">
    <property type="nucleotide sequence ID" value="XM_053088722.1"/>
</dbReference>
<feature type="compositionally biased region" description="Low complexity" evidence="1">
    <location>
        <begin position="36"/>
        <end position="49"/>
    </location>
</feature>